<dbReference type="RefSeq" id="WP_085619294.1">
    <property type="nucleotide sequence ID" value="NZ_CAXBPE010000028.1"/>
</dbReference>
<dbReference type="CDD" id="cd08566">
    <property type="entry name" value="GDPD_AtGDE_like"/>
    <property type="match status" value="1"/>
</dbReference>
<dbReference type="GO" id="GO:0006629">
    <property type="term" value="P:lipid metabolic process"/>
    <property type="evidence" value="ECO:0007669"/>
    <property type="project" value="InterPro"/>
</dbReference>
<dbReference type="SUPFAM" id="SSF51695">
    <property type="entry name" value="PLC-like phosphodiesterases"/>
    <property type="match status" value="1"/>
</dbReference>
<dbReference type="PANTHER" id="PTHR46211">
    <property type="entry name" value="GLYCEROPHOSPHORYL DIESTER PHOSPHODIESTERASE"/>
    <property type="match status" value="1"/>
</dbReference>
<name>A0A1Y2LAQ0_9PROT</name>
<dbReference type="PANTHER" id="PTHR46211:SF14">
    <property type="entry name" value="GLYCEROPHOSPHODIESTER PHOSPHODIESTERASE"/>
    <property type="match status" value="1"/>
</dbReference>
<dbReference type="Proteomes" id="UP000193396">
    <property type="component" value="Unassembled WGS sequence"/>
</dbReference>
<feature type="domain" description="GP-PDE" evidence="1">
    <location>
        <begin position="4"/>
        <end position="233"/>
    </location>
</feature>
<keyword evidence="3" id="KW-1185">Reference proteome</keyword>
<organism evidence="2 3">
    <name type="scientific">Thalassospira alkalitolerans</name>
    <dbReference type="NCBI Taxonomy" id="1293890"/>
    <lineage>
        <taxon>Bacteria</taxon>
        <taxon>Pseudomonadati</taxon>
        <taxon>Pseudomonadota</taxon>
        <taxon>Alphaproteobacteria</taxon>
        <taxon>Rhodospirillales</taxon>
        <taxon>Thalassospiraceae</taxon>
        <taxon>Thalassospira</taxon>
    </lineage>
</organism>
<dbReference type="Pfam" id="PF03009">
    <property type="entry name" value="GDPD"/>
    <property type="match status" value="1"/>
</dbReference>
<dbReference type="STRING" id="1293890.TALK_12330"/>
<reference evidence="2 3" key="1">
    <citation type="submission" date="2014-03" db="EMBL/GenBank/DDBJ databases">
        <title>The draft genome sequence of Thalassospira alkalitolerans JCM 18968.</title>
        <authorList>
            <person name="Lai Q."/>
            <person name="Shao Z."/>
        </authorList>
    </citation>
    <scope>NUCLEOTIDE SEQUENCE [LARGE SCALE GENOMIC DNA]</scope>
    <source>
        <strain evidence="2 3">JCM 18968</strain>
    </source>
</reference>
<proteinExistence type="predicted"/>
<evidence type="ECO:0000259" key="1">
    <source>
        <dbReference type="PROSITE" id="PS51704"/>
    </source>
</evidence>
<dbReference type="OrthoDB" id="1854250at2"/>
<protein>
    <recommendedName>
        <fullName evidence="1">GP-PDE domain-containing protein</fullName>
    </recommendedName>
</protein>
<dbReference type="InterPro" id="IPR030395">
    <property type="entry name" value="GP_PDE_dom"/>
</dbReference>
<accession>A0A1Y2LAQ0</accession>
<dbReference type="Gene3D" id="3.20.20.190">
    <property type="entry name" value="Phosphatidylinositol (PI) phosphodiesterase"/>
    <property type="match status" value="1"/>
</dbReference>
<dbReference type="EMBL" id="JFKB01000008">
    <property type="protein sequence ID" value="OSQ47349.1"/>
    <property type="molecule type" value="Genomic_DNA"/>
</dbReference>
<comment type="caution">
    <text evidence="2">The sequence shown here is derived from an EMBL/GenBank/DDBJ whole genome shotgun (WGS) entry which is preliminary data.</text>
</comment>
<dbReference type="AlphaFoldDB" id="A0A1Y2LAQ0"/>
<evidence type="ECO:0000313" key="2">
    <source>
        <dbReference type="EMBL" id="OSQ47349.1"/>
    </source>
</evidence>
<dbReference type="InterPro" id="IPR017946">
    <property type="entry name" value="PLC-like_Pdiesterase_TIM-brl"/>
</dbReference>
<dbReference type="PROSITE" id="PS51704">
    <property type="entry name" value="GP_PDE"/>
    <property type="match status" value="1"/>
</dbReference>
<dbReference type="GO" id="GO:0008081">
    <property type="term" value="F:phosphoric diester hydrolase activity"/>
    <property type="evidence" value="ECO:0007669"/>
    <property type="project" value="InterPro"/>
</dbReference>
<sequence length="247" mass="27557">MKPVQLVYHRGDNTNAPENTFASAESAISAGADYIEFDVHESADGILYVIHDETVDRTTDGTGTIASMTSAEIDRLDAGAWFDPTFAGEPVPRLDDFLRRLKGRIGIYCEIKQANAQKVVDMLDAFAFGDDVFVSSFSADIRNDLRRIAPDLKRNVQLHVAGSLEQAIHHEQAHIFEFLEDNVTRDGIQAARNRGLKTMVFIDTPNAELFARLVEWQIDYVNLDFTALFRAVQHEVMLGFDDAGMAC</sequence>
<evidence type="ECO:0000313" key="3">
    <source>
        <dbReference type="Proteomes" id="UP000193396"/>
    </source>
</evidence>
<gene>
    <name evidence="2" type="ORF">TALK_12330</name>
</gene>